<dbReference type="GO" id="GO:0030670">
    <property type="term" value="C:phagocytic vesicle membrane"/>
    <property type="evidence" value="ECO:0007669"/>
    <property type="project" value="TreeGrafter"/>
</dbReference>
<dbReference type="GO" id="GO:0034597">
    <property type="term" value="F:phosphatidylinositol-4,5-bisphosphate 4-phosphatase activity"/>
    <property type="evidence" value="ECO:0007669"/>
    <property type="project" value="UniProtKB-EC"/>
</dbReference>
<evidence type="ECO:0000256" key="3">
    <source>
        <dbReference type="ARBA" id="ARBA00004155"/>
    </source>
</evidence>
<feature type="transmembrane region" description="Helical" evidence="11">
    <location>
        <begin position="211"/>
        <end position="232"/>
    </location>
</feature>
<feature type="compositionally biased region" description="Polar residues" evidence="12">
    <location>
        <begin position="8"/>
        <end position="25"/>
    </location>
</feature>
<evidence type="ECO:0000256" key="8">
    <source>
        <dbReference type="ARBA" id="ARBA00022989"/>
    </source>
</evidence>
<proteinExistence type="predicted"/>
<reference evidence="13" key="1">
    <citation type="submission" date="2023-10" db="EMBL/GenBank/DDBJ databases">
        <title>Genome assemblies of two species of porcelain crab, Petrolisthes cinctipes and Petrolisthes manimaculis (Anomura: Porcellanidae).</title>
        <authorList>
            <person name="Angst P."/>
        </authorList>
    </citation>
    <scope>NUCLEOTIDE SEQUENCE</scope>
    <source>
        <strain evidence="13">PB745_01</strain>
        <tissue evidence="13">Gill</tissue>
    </source>
</reference>
<evidence type="ECO:0000256" key="6">
    <source>
        <dbReference type="ARBA" id="ARBA00022753"/>
    </source>
</evidence>
<accession>A0AAE1BQT6</accession>
<comment type="catalytic activity">
    <reaction evidence="1 11">
        <text>a 1,2-diacyl-sn-glycero-3-phospho-(1D-myo-inositol-4,5-bisphosphate) + H2O = a 1,2-diacyl-sn-glycero-3-phospho-(1D-myo-inositol-5-phosphate) + phosphate</text>
        <dbReference type="Rhea" id="RHEA:25674"/>
        <dbReference type="ChEBI" id="CHEBI:15377"/>
        <dbReference type="ChEBI" id="CHEBI:43474"/>
        <dbReference type="ChEBI" id="CHEBI:57795"/>
        <dbReference type="ChEBI" id="CHEBI:58456"/>
        <dbReference type="EC" id="3.1.3.78"/>
    </reaction>
</comment>
<dbReference type="GO" id="GO:0046856">
    <property type="term" value="P:phosphatidylinositol dephosphorylation"/>
    <property type="evidence" value="ECO:0007669"/>
    <property type="project" value="InterPro"/>
</dbReference>
<evidence type="ECO:0000256" key="11">
    <source>
        <dbReference type="RuleBase" id="RU365008"/>
    </source>
</evidence>
<sequence>MEERNPLLSHQGSYGTSNQEETSVSAVGPDELPPPYTPSPSGVPMVTCRVCQAMIDISGKVDQHVVKCVQCNEATPIKNAPAGKKYVRCPCNCLLICKGSSQRIACPRPHCKRIINLSNPSSNLSGGNPSSALHHVPGMCRVTCAHCHDTFIFNTLNNALARCPHCRKVSSVGPEFARCRSIVFLVPGLVCVCIGAALTITTLQYTQTYPGIYVAYIVVGPVIMLIALQLFLNTSTSLKKPVNSSLVISERPG</sequence>
<gene>
    <name evidence="13" type="ORF">Pcinc_038313</name>
</gene>
<keyword evidence="8 11" id="KW-1133">Transmembrane helix</keyword>
<dbReference type="Proteomes" id="UP001286313">
    <property type="component" value="Unassembled WGS sequence"/>
</dbReference>
<evidence type="ECO:0000256" key="10">
    <source>
        <dbReference type="ARBA" id="ARBA00023228"/>
    </source>
</evidence>
<dbReference type="PANTHER" id="PTHR21014">
    <property type="entry name" value="PHOSPHATIDYLINOSITOL-4,5-BISPHOSPHATE 4-PHOSPHATASE"/>
    <property type="match status" value="1"/>
</dbReference>
<dbReference type="EC" id="3.1.3.78" evidence="4 11"/>
<keyword evidence="9 11" id="KW-0472">Membrane</keyword>
<organism evidence="13 14">
    <name type="scientific">Petrolisthes cinctipes</name>
    <name type="common">Flat porcelain crab</name>
    <dbReference type="NCBI Taxonomy" id="88211"/>
    <lineage>
        <taxon>Eukaryota</taxon>
        <taxon>Metazoa</taxon>
        <taxon>Ecdysozoa</taxon>
        <taxon>Arthropoda</taxon>
        <taxon>Crustacea</taxon>
        <taxon>Multicrustacea</taxon>
        <taxon>Malacostraca</taxon>
        <taxon>Eumalacostraca</taxon>
        <taxon>Eucarida</taxon>
        <taxon>Decapoda</taxon>
        <taxon>Pleocyemata</taxon>
        <taxon>Anomura</taxon>
        <taxon>Galatheoidea</taxon>
        <taxon>Porcellanidae</taxon>
        <taxon>Petrolisthes</taxon>
    </lineage>
</organism>
<dbReference type="GO" id="GO:0031902">
    <property type="term" value="C:late endosome membrane"/>
    <property type="evidence" value="ECO:0007669"/>
    <property type="project" value="UniProtKB-SubCell"/>
</dbReference>
<evidence type="ECO:0000256" key="5">
    <source>
        <dbReference type="ARBA" id="ARBA00022692"/>
    </source>
</evidence>
<evidence type="ECO:0000256" key="12">
    <source>
        <dbReference type="SAM" id="MobiDB-lite"/>
    </source>
</evidence>
<dbReference type="PANTHER" id="PTHR21014:SF6">
    <property type="entry name" value="PHOSPHATIDYLINOSITOL-4,5-BISPHOSPHATE 4-PHOSPHATASE"/>
    <property type="match status" value="1"/>
</dbReference>
<feature type="region of interest" description="Disordered" evidence="12">
    <location>
        <begin position="1"/>
        <end position="39"/>
    </location>
</feature>
<evidence type="ECO:0000256" key="9">
    <source>
        <dbReference type="ARBA" id="ARBA00023136"/>
    </source>
</evidence>
<keyword evidence="10 11" id="KW-0458">Lysosome</keyword>
<dbReference type="Pfam" id="PF09788">
    <property type="entry name" value="Tmemb_55A"/>
    <property type="match status" value="1"/>
</dbReference>
<evidence type="ECO:0000256" key="2">
    <source>
        <dbReference type="ARBA" id="ARBA00004107"/>
    </source>
</evidence>
<keyword evidence="7 11" id="KW-0378">Hydrolase</keyword>
<evidence type="ECO:0000313" key="13">
    <source>
        <dbReference type="EMBL" id="KAK3855277.1"/>
    </source>
</evidence>
<name>A0AAE1BQT6_PETCI</name>
<dbReference type="EMBL" id="JAWQEG010006277">
    <property type="protein sequence ID" value="KAK3855277.1"/>
    <property type="molecule type" value="Genomic_DNA"/>
</dbReference>
<feature type="transmembrane region" description="Helical" evidence="11">
    <location>
        <begin position="182"/>
        <end position="205"/>
    </location>
</feature>
<dbReference type="GO" id="GO:0005765">
    <property type="term" value="C:lysosomal membrane"/>
    <property type="evidence" value="ECO:0007669"/>
    <property type="project" value="UniProtKB-SubCell"/>
</dbReference>
<evidence type="ECO:0000313" key="14">
    <source>
        <dbReference type="Proteomes" id="UP001286313"/>
    </source>
</evidence>
<protein>
    <recommendedName>
        <fullName evidence="4 11">Phosphatidylinositol-4,5-bisphosphate 4-phosphatase</fullName>
        <ecNumber evidence="4 11">3.1.3.78</ecNumber>
    </recommendedName>
</protein>
<comment type="caution">
    <text evidence="13">The sequence shown here is derived from an EMBL/GenBank/DDBJ whole genome shotgun (WGS) entry which is preliminary data.</text>
</comment>
<evidence type="ECO:0000256" key="1">
    <source>
        <dbReference type="ARBA" id="ARBA00001261"/>
    </source>
</evidence>
<evidence type="ECO:0000256" key="4">
    <source>
        <dbReference type="ARBA" id="ARBA00012936"/>
    </source>
</evidence>
<keyword evidence="14" id="KW-1185">Reference proteome</keyword>
<dbReference type="InterPro" id="IPR019178">
    <property type="entry name" value="PtdIns-P2-Ptase"/>
</dbReference>
<dbReference type="GO" id="GO:0005886">
    <property type="term" value="C:plasma membrane"/>
    <property type="evidence" value="ECO:0007669"/>
    <property type="project" value="TreeGrafter"/>
</dbReference>
<keyword evidence="5 11" id="KW-0812">Transmembrane</keyword>
<evidence type="ECO:0000256" key="7">
    <source>
        <dbReference type="ARBA" id="ARBA00022801"/>
    </source>
</evidence>
<dbReference type="AlphaFoldDB" id="A0AAE1BQT6"/>
<keyword evidence="6 11" id="KW-0967">Endosome</keyword>
<comment type="subcellular location">
    <subcellularLocation>
        <location evidence="2 11">Late endosome membrane</location>
        <topology evidence="2 11">Multi-pass membrane protein</topology>
    </subcellularLocation>
    <subcellularLocation>
        <location evidence="3 11">Lysosome membrane</location>
        <topology evidence="3 11">Multi-pass membrane protein</topology>
    </subcellularLocation>
</comment>
<comment type="function">
    <text evidence="11">Catalyzes the hydrolysis of phosphatidylinositol-4,5-bisphosphate (PtdIns-4,5-P2) to phosphatidylinositol-4-phosphate (PtdIns-4-P).</text>
</comment>